<organism evidence="2 3">
    <name type="scientific">Drosophila pseudoobscura pseudoobscura</name>
    <name type="common">Fruit fly</name>
    <dbReference type="NCBI Taxonomy" id="46245"/>
    <lineage>
        <taxon>Eukaryota</taxon>
        <taxon>Metazoa</taxon>
        <taxon>Ecdysozoa</taxon>
        <taxon>Arthropoda</taxon>
        <taxon>Hexapoda</taxon>
        <taxon>Insecta</taxon>
        <taxon>Pterygota</taxon>
        <taxon>Neoptera</taxon>
        <taxon>Endopterygota</taxon>
        <taxon>Diptera</taxon>
        <taxon>Brachycera</taxon>
        <taxon>Muscomorpha</taxon>
        <taxon>Ephydroidea</taxon>
        <taxon>Drosophilidae</taxon>
        <taxon>Drosophila</taxon>
        <taxon>Sophophora</taxon>
    </lineage>
</organism>
<feature type="compositionally biased region" description="Polar residues" evidence="1">
    <location>
        <begin position="419"/>
        <end position="438"/>
    </location>
</feature>
<feature type="compositionally biased region" description="Low complexity" evidence="1">
    <location>
        <begin position="127"/>
        <end position="144"/>
    </location>
</feature>
<feature type="region of interest" description="Disordered" evidence="1">
    <location>
        <begin position="791"/>
        <end position="810"/>
    </location>
</feature>
<feature type="compositionally biased region" description="Polar residues" evidence="1">
    <location>
        <begin position="447"/>
        <end position="459"/>
    </location>
</feature>
<feature type="compositionally biased region" description="Polar residues" evidence="1">
    <location>
        <begin position="1131"/>
        <end position="1141"/>
    </location>
</feature>
<name>A0A6I8UXL6_DROPS</name>
<feature type="compositionally biased region" description="Basic and acidic residues" evidence="1">
    <location>
        <begin position="536"/>
        <end position="557"/>
    </location>
</feature>
<protein>
    <submittedName>
        <fullName evidence="3">Uncharacterized protein isoform X1</fullName>
    </submittedName>
</protein>
<dbReference type="Proteomes" id="UP000001819">
    <property type="component" value="Chromosome 4"/>
</dbReference>
<dbReference type="InParanoid" id="A0A6I8UXL6"/>
<accession>A0A6I8UXL6</accession>
<feature type="compositionally biased region" description="Polar residues" evidence="1">
    <location>
        <begin position="581"/>
        <end position="599"/>
    </location>
</feature>
<evidence type="ECO:0000313" key="2">
    <source>
        <dbReference type="Proteomes" id="UP000001819"/>
    </source>
</evidence>
<dbReference type="KEGG" id="dpo:6903115"/>
<evidence type="ECO:0000256" key="1">
    <source>
        <dbReference type="SAM" id="MobiDB-lite"/>
    </source>
</evidence>
<feature type="compositionally biased region" description="Polar residues" evidence="1">
    <location>
        <begin position="479"/>
        <end position="489"/>
    </location>
</feature>
<feature type="compositionally biased region" description="Low complexity" evidence="1">
    <location>
        <begin position="723"/>
        <end position="732"/>
    </location>
</feature>
<sequence>MNDYIRKRRTAKQILLRRALSKGVRNGRDTETTTPLGPLSKTGITVLSSLAKDPKRVRTMQRTFSRSKSSRERSDRRPKSQTRPKTLKNAQVYPLLKTDSRSWRKIKTSEGLYKTHLMEGKSGVSLGGAPSRGSSRSRYSSSAYPSTWALDVRNREEQAEETSNSLAEVTNCTRLNRTPYDHQLSTPLKSDHSVQCSMRAAARRQRQRRTNQPREMCVAQTQTMPKLFQPKLLKHKPLKKSVKHMFTSMVGEKLLERSRSPSKTSQDSLRIRKTRHRHYSGEEMKRSRESARAKPTARQSQSKTPKKCDPTDYGGYTPSDVSLELATSQNHSITELRRGTGGRLDDSRWIMKLPTERDIEKYIHDAAVEDCMSCSARDRMSYPESYNYDESTGRSSSPGSSCSKDCMCAKGGKKRTSCTCESRVTEGSSRRTNQATKKNSPRHTPISRGSSQSSASNEPRSPPRKTRDKRKQESLCSLDRNTGKTQAKSRGNRGSVHASLNTDSQAMSRGPTDYGRASTKSTDSSPCRSKSNAIEKTSKNRDKGNSERRGTHREKPTRNGNSSVEAIPVKTSAENLRKKTSQMISQKNSVHSINSFSRQPRTDACKDPKCKRKCRRCADASTVTSKPLITAAETNKASTDNPNRGATNSCGICPVTKTCDPKCVEAFAQTSQSKIVRPSRSPTSKDFPNRSPDSPQSELTTSPDPQSVGRSTNQSRRGSTTKRTTQQQGPCGCGRPNCGCKYSEACTQTSSRSPKKSSTKVPKKNNSGIGECDMSRIIAILQKALEGLEMEQRARGRGSTSHLVDRDRSSESSDIIDTNVDNCYESAATNWTYTVQNGVRGFDPFQCNMCYYPESMCGGAANITEPSIPFINGESLRPETKQILKYIDKINGKMDADRTRFSHQATQTDQKRTKPEKNSFDHGPEIKRVEDYEPFVMGQSKDGRETLDSSSSKSSHTRYGDDHIFPSNTPNPTNFEWKSDFEPHLADKFFKTRAMSKVRDKLVSHCPVFGIKSNKRSNIFLVRRTSGCKYVPIRQEKESNYKLCLHSKGRTALSLSERELRVKTPFPPDNSISAEKLRDRTRFPTENSKSAEKLRDRTRYPTENSTSAEKIRDRTRYPTENSISAGKPRGRTQSPTENSISAKKPRGRTEYPTDISRTTDADLEPKKRPYTRNTRKSFITMPLLNSYDQQILKDFDKYRTAKAEAAAAAEAAKSICQQEPMCSYLKYQADQKAAASKICQPNPKCPNCRIVVKTVQLTTEQPEQNKSLPDRQQKHPFGKSKGTPGKNPKDRRREKKPSKSRGFFSWCAKKDKEPNEENKNKGQREEKAEKGNREPKERTSKESLSYTKTTKSEAPIQKYKFLNLNSQTFLKKYPASETYEYQRIPEQSQPAKNVVLAMSKTYAGANIMSLKPGVNFCNIARPPDDDRNEVQVLYDSSARFAKDTCSVRIMPDPPMPSRPRFGDCFTSSSGLTVPSQCDGGQQQQKEYKNSSKCDSTNAFYSMFQKHIPNLKSRNFDCEFQRKWEIF</sequence>
<feature type="region of interest" description="Disordered" evidence="1">
    <location>
        <begin position="121"/>
        <end position="144"/>
    </location>
</feature>
<feature type="compositionally biased region" description="Basic and acidic residues" evidence="1">
    <location>
        <begin position="279"/>
        <end position="292"/>
    </location>
</feature>
<feature type="compositionally biased region" description="Basic residues" evidence="1">
    <location>
        <begin position="753"/>
        <end position="763"/>
    </location>
</feature>
<gene>
    <name evidence="3" type="primary">LOC6903115</name>
</gene>
<feature type="region of interest" description="Disordered" evidence="1">
    <location>
        <begin position="419"/>
        <end position="602"/>
    </location>
</feature>
<feature type="compositionally biased region" description="Basic residues" evidence="1">
    <location>
        <begin position="1289"/>
        <end position="1299"/>
    </location>
</feature>
<feature type="region of interest" description="Disordered" evidence="1">
    <location>
        <begin position="670"/>
        <end position="732"/>
    </location>
</feature>
<feature type="region of interest" description="Disordered" evidence="1">
    <location>
        <begin position="1260"/>
        <end position="1350"/>
    </location>
</feature>
<feature type="compositionally biased region" description="Polar residues" evidence="1">
    <location>
        <begin position="498"/>
        <end position="507"/>
    </location>
</feature>
<feature type="region of interest" description="Disordered" evidence="1">
    <location>
        <begin position="748"/>
        <end position="768"/>
    </location>
</feature>
<feature type="compositionally biased region" description="Polar residues" evidence="1">
    <location>
        <begin position="670"/>
        <end position="722"/>
    </location>
</feature>
<proteinExistence type="predicted"/>
<reference evidence="3" key="1">
    <citation type="submission" date="2025-08" db="UniProtKB">
        <authorList>
            <consortium name="RefSeq"/>
        </authorList>
    </citation>
    <scope>IDENTIFICATION</scope>
    <source>
        <strain evidence="3">MV-25-SWS-2005</strain>
        <tissue evidence="3">Whole body</tissue>
    </source>
</reference>
<feature type="compositionally biased region" description="Basic and acidic residues" evidence="1">
    <location>
        <begin position="69"/>
        <end position="78"/>
    </location>
</feature>
<dbReference type="ExpressionAtlas" id="A0A6I8UXL6">
    <property type="expression patterns" value="baseline"/>
</dbReference>
<feature type="compositionally biased region" description="Basic and acidic residues" evidence="1">
    <location>
        <begin position="909"/>
        <end position="931"/>
    </location>
</feature>
<feature type="region of interest" description="Disordered" evidence="1">
    <location>
        <begin position="253"/>
        <end position="315"/>
    </location>
</feature>
<feature type="compositionally biased region" description="Basic and acidic residues" evidence="1">
    <location>
        <begin position="1075"/>
        <end position="1100"/>
    </location>
</feature>
<feature type="compositionally biased region" description="Basic and acidic residues" evidence="1">
    <location>
        <begin position="1147"/>
        <end position="1167"/>
    </location>
</feature>
<evidence type="ECO:0000313" key="3">
    <source>
        <dbReference type="RefSeq" id="XP_002132825.3"/>
    </source>
</evidence>
<feature type="compositionally biased region" description="Polar residues" evidence="1">
    <location>
        <begin position="518"/>
        <end position="535"/>
    </location>
</feature>
<dbReference type="RefSeq" id="XP_002132825.3">
    <property type="nucleotide sequence ID" value="XM_002132789.3"/>
</dbReference>
<feature type="region of interest" description="Disordered" evidence="1">
    <location>
        <begin position="897"/>
        <end position="971"/>
    </location>
</feature>
<keyword evidence="2" id="KW-1185">Reference proteome</keyword>
<feature type="region of interest" description="Disordered" evidence="1">
    <location>
        <begin position="54"/>
        <end position="89"/>
    </location>
</feature>
<feature type="compositionally biased region" description="Basic and acidic residues" evidence="1">
    <location>
        <begin position="1308"/>
        <end position="1341"/>
    </location>
</feature>
<feature type="region of interest" description="Disordered" evidence="1">
    <location>
        <begin position="1063"/>
        <end position="1168"/>
    </location>
</feature>